<evidence type="ECO:0000256" key="11">
    <source>
        <dbReference type="PROSITE-ProRule" id="PRU00043"/>
    </source>
</evidence>
<keyword evidence="15" id="KW-1185">Reference proteome</keyword>
<dbReference type="CDD" id="cd11304">
    <property type="entry name" value="Cadherin_repeat"/>
    <property type="match status" value="6"/>
</dbReference>
<feature type="domain" description="Cadherin" evidence="13">
    <location>
        <begin position="261"/>
        <end position="368"/>
    </location>
</feature>
<feature type="domain" description="Cadherin" evidence="13">
    <location>
        <begin position="598"/>
        <end position="694"/>
    </location>
</feature>
<reference evidence="14" key="3">
    <citation type="submission" date="2025-09" db="UniProtKB">
        <authorList>
            <consortium name="Ensembl"/>
        </authorList>
    </citation>
    <scope>IDENTIFICATION</scope>
</reference>
<dbReference type="PANTHER" id="PTHR24028:SF133">
    <property type="entry name" value="PROTOCADHERIN ALPHA-4"/>
    <property type="match status" value="1"/>
</dbReference>
<dbReference type="Pfam" id="PF00028">
    <property type="entry name" value="Cadherin"/>
    <property type="match status" value="5"/>
</dbReference>
<dbReference type="PRINTS" id="PR00205">
    <property type="entry name" value="CADHERIN"/>
</dbReference>
<dbReference type="Bgee" id="ENSACAG00000025348">
    <property type="expression patterns" value="Expressed in testis and 2 other cell types or tissues"/>
</dbReference>
<dbReference type="Proteomes" id="UP000001646">
    <property type="component" value="Chromosome 4"/>
</dbReference>
<dbReference type="GO" id="GO:0005509">
    <property type="term" value="F:calcium ion binding"/>
    <property type="evidence" value="ECO:0007669"/>
    <property type="project" value="UniProtKB-UniRule"/>
</dbReference>
<dbReference type="KEGG" id="acs:100559190"/>
<dbReference type="InterPro" id="IPR020894">
    <property type="entry name" value="Cadherin_CS"/>
</dbReference>
<dbReference type="GO" id="GO:0050839">
    <property type="term" value="F:cell adhesion molecule binding"/>
    <property type="evidence" value="ECO:0000318"/>
    <property type="project" value="GO_Central"/>
</dbReference>
<evidence type="ECO:0000256" key="10">
    <source>
        <dbReference type="ARBA" id="ARBA00023180"/>
    </source>
</evidence>
<keyword evidence="8 12" id="KW-1133">Transmembrane helix</keyword>
<evidence type="ECO:0000256" key="12">
    <source>
        <dbReference type="SAM" id="Phobius"/>
    </source>
</evidence>
<keyword evidence="6 11" id="KW-0106">Calcium</keyword>
<dbReference type="Pfam" id="PF08266">
    <property type="entry name" value="Cadherin_2"/>
    <property type="match status" value="1"/>
</dbReference>
<evidence type="ECO:0000256" key="1">
    <source>
        <dbReference type="ARBA" id="ARBA00004251"/>
    </source>
</evidence>
<name>G1KVA6_ANOCA</name>
<feature type="domain" description="Cadherin" evidence="13">
    <location>
        <begin position="46"/>
        <end position="151"/>
    </location>
</feature>
<accession>G1KVA6</accession>
<dbReference type="GeneTree" id="ENSGT00940000163564"/>
<keyword evidence="4" id="KW-0732">Signal</keyword>
<evidence type="ECO:0000256" key="9">
    <source>
        <dbReference type="ARBA" id="ARBA00023136"/>
    </source>
</evidence>
<dbReference type="FunFam" id="2.60.40.60:FF:000003">
    <property type="entry name" value="Protocadherin alpha 2"/>
    <property type="match status" value="1"/>
</dbReference>
<dbReference type="Pfam" id="PF16492">
    <property type="entry name" value="Cadherin_C_2"/>
    <property type="match status" value="1"/>
</dbReference>
<organism evidence="14 15">
    <name type="scientific">Anolis carolinensis</name>
    <name type="common">Green anole</name>
    <name type="synonym">American chameleon</name>
    <dbReference type="NCBI Taxonomy" id="28377"/>
    <lineage>
        <taxon>Eukaryota</taxon>
        <taxon>Metazoa</taxon>
        <taxon>Chordata</taxon>
        <taxon>Craniata</taxon>
        <taxon>Vertebrata</taxon>
        <taxon>Euteleostomi</taxon>
        <taxon>Lepidosauria</taxon>
        <taxon>Squamata</taxon>
        <taxon>Bifurcata</taxon>
        <taxon>Unidentata</taxon>
        <taxon>Episquamata</taxon>
        <taxon>Toxicofera</taxon>
        <taxon>Iguania</taxon>
        <taxon>Dactyloidae</taxon>
        <taxon>Anolis</taxon>
    </lineage>
</organism>
<comment type="subcellular location">
    <subcellularLocation>
        <location evidence="1">Cell membrane</location>
        <topology evidence="1">Single-pass type I membrane protein</topology>
    </subcellularLocation>
</comment>
<evidence type="ECO:0000313" key="14">
    <source>
        <dbReference type="Ensembl" id="ENSACAP00000018392.2"/>
    </source>
</evidence>
<keyword evidence="10" id="KW-0325">Glycoprotein</keyword>
<dbReference type="InterPro" id="IPR050174">
    <property type="entry name" value="Protocadherin/Cadherin-CA"/>
</dbReference>
<dbReference type="GO" id="GO:0007155">
    <property type="term" value="P:cell adhesion"/>
    <property type="evidence" value="ECO:0000318"/>
    <property type="project" value="GO_Central"/>
</dbReference>
<dbReference type="AlphaFoldDB" id="G1KVA6"/>
<dbReference type="FunFam" id="2.60.40.60:FF:000006">
    <property type="entry name" value="Protocadherin alpha 2"/>
    <property type="match status" value="1"/>
</dbReference>
<dbReference type="eggNOG" id="KOG3594">
    <property type="taxonomic scope" value="Eukaryota"/>
</dbReference>
<dbReference type="Ensembl" id="ENSACAT00000026864.2">
    <property type="protein sequence ID" value="ENSACAP00000018392.2"/>
    <property type="gene ID" value="ENSACAG00000025348.2"/>
</dbReference>
<feature type="domain" description="Cadherin" evidence="13">
    <location>
        <begin position="369"/>
        <end position="474"/>
    </location>
</feature>
<dbReference type="InterPro" id="IPR002126">
    <property type="entry name" value="Cadherin-like_dom"/>
</dbReference>
<dbReference type="HOGENOM" id="CLU_006480_3_0_1"/>
<evidence type="ECO:0000256" key="4">
    <source>
        <dbReference type="ARBA" id="ARBA00022729"/>
    </source>
</evidence>
<dbReference type="Gene3D" id="2.60.40.60">
    <property type="entry name" value="Cadherins"/>
    <property type="match status" value="6"/>
</dbReference>
<dbReference type="GO" id="GO:0007156">
    <property type="term" value="P:homophilic cell adhesion via plasma membrane adhesion molecules"/>
    <property type="evidence" value="ECO:0007669"/>
    <property type="project" value="InterPro"/>
</dbReference>
<reference evidence="14" key="2">
    <citation type="submission" date="2025-08" db="UniProtKB">
        <authorList>
            <consortium name="Ensembl"/>
        </authorList>
    </citation>
    <scope>IDENTIFICATION</scope>
</reference>
<feature type="domain" description="Cadherin" evidence="13">
    <location>
        <begin position="475"/>
        <end position="581"/>
    </location>
</feature>
<evidence type="ECO:0000256" key="3">
    <source>
        <dbReference type="ARBA" id="ARBA00022692"/>
    </source>
</evidence>
<evidence type="ECO:0000256" key="2">
    <source>
        <dbReference type="ARBA" id="ARBA00022475"/>
    </source>
</evidence>
<dbReference type="PANTHER" id="PTHR24028">
    <property type="entry name" value="CADHERIN-87A"/>
    <property type="match status" value="1"/>
</dbReference>
<dbReference type="FunFam" id="2.60.40.60:FF:000002">
    <property type="entry name" value="Protocadherin alpha 2"/>
    <property type="match status" value="1"/>
</dbReference>
<evidence type="ECO:0000256" key="5">
    <source>
        <dbReference type="ARBA" id="ARBA00022737"/>
    </source>
</evidence>
<keyword evidence="7" id="KW-0130">Cell adhesion</keyword>
<dbReference type="InParanoid" id="G1KVA6"/>
<evidence type="ECO:0000256" key="8">
    <source>
        <dbReference type="ARBA" id="ARBA00022989"/>
    </source>
</evidence>
<dbReference type="InterPro" id="IPR032455">
    <property type="entry name" value="Cadherin_C"/>
</dbReference>
<keyword evidence="5" id="KW-0677">Repeat</keyword>
<keyword evidence="2" id="KW-1003">Cell membrane</keyword>
<evidence type="ECO:0000259" key="13">
    <source>
        <dbReference type="PROSITE" id="PS50268"/>
    </source>
</evidence>
<reference evidence="14 15" key="1">
    <citation type="submission" date="2009-12" db="EMBL/GenBank/DDBJ databases">
        <title>The Genome Sequence of Anolis carolinensis (Green Anole Lizard).</title>
        <authorList>
            <consortium name="The Genome Sequencing Platform"/>
            <person name="Di Palma F."/>
            <person name="Alfoldi J."/>
            <person name="Heiman D."/>
            <person name="Young S."/>
            <person name="Grabherr M."/>
            <person name="Johnson J."/>
            <person name="Lander E.S."/>
            <person name="Lindblad-Toh K."/>
        </authorList>
    </citation>
    <scope>NUCLEOTIDE SEQUENCE [LARGE SCALE GENOMIC DNA]</scope>
    <source>
        <strain evidence="14 15">JBL SC #1</strain>
    </source>
</reference>
<dbReference type="SUPFAM" id="SSF49313">
    <property type="entry name" value="Cadherin-like"/>
    <property type="match status" value="6"/>
</dbReference>
<keyword evidence="9 12" id="KW-0472">Membrane</keyword>
<proteinExistence type="predicted"/>
<dbReference type="GO" id="GO:0005886">
    <property type="term" value="C:plasma membrane"/>
    <property type="evidence" value="ECO:0000318"/>
    <property type="project" value="GO_Central"/>
</dbReference>
<evidence type="ECO:0000256" key="6">
    <source>
        <dbReference type="ARBA" id="ARBA00022837"/>
    </source>
</evidence>
<dbReference type="OrthoDB" id="6252479at2759"/>
<dbReference type="SMART" id="SM00112">
    <property type="entry name" value="CA"/>
    <property type="match status" value="6"/>
</dbReference>
<dbReference type="PROSITE" id="PS50268">
    <property type="entry name" value="CADHERIN_2"/>
    <property type="match status" value="6"/>
</dbReference>
<dbReference type="PROSITE" id="PS00232">
    <property type="entry name" value="CADHERIN_1"/>
    <property type="match status" value="4"/>
</dbReference>
<keyword evidence="3 12" id="KW-0812">Transmembrane</keyword>
<dbReference type="FunFam" id="2.60.40.60:FF:000007">
    <property type="entry name" value="Protocadherin alpha 2"/>
    <property type="match status" value="1"/>
</dbReference>
<dbReference type="InterPro" id="IPR013164">
    <property type="entry name" value="Cadherin_N"/>
</dbReference>
<feature type="transmembrane region" description="Helical" evidence="12">
    <location>
        <begin position="707"/>
        <end position="730"/>
    </location>
</feature>
<feature type="domain" description="Cadherin" evidence="13">
    <location>
        <begin position="152"/>
        <end position="260"/>
    </location>
</feature>
<dbReference type="FunFam" id="2.60.40.60:FF:000233">
    <property type="entry name" value="Protocadherin gamma-A3 isoform 1"/>
    <property type="match status" value="1"/>
</dbReference>
<dbReference type="FunFam" id="2.60.40.60:FF:000001">
    <property type="entry name" value="Protocadherin alpha 2"/>
    <property type="match status" value="1"/>
</dbReference>
<evidence type="ECO:0000313" key="15">
    <source>
        <dbReference type="Proteomes" id="UP000001646"/>
    </source>
</evidence>
<evidence type="ECO:0000256" key="7">
    <source>
        <dbReference type="ARBA" id="ARBA00022889"/>
    </source>
</evidence>
<protein>
    <recommendedName>
        <fullName evidence="13">Cadherin domain-containing protein</fullName>
    </recommendedName>
</protein>
<dbReference type="InterPro" id="IPR015919">
    <property type="entry name" value="Cadherin-like_sf"/>
</dbReference>
<sequence length="813" mass="89524">MTESGFNFLKAGIKPATAMIILFQCWLARKQLLQLFFLTMSWEMGNGQLHYYVPEEAQHGTFVGRLAQDLGLEVDELVPRLFRMESQSHGDYLEVNVQNGILFVNSRIDREMLCAKNPLCIIHLEVIIDKPLRVFHVEVEIKDINDNAPIFPQKEQNIFVSEMRMPGSFFPLEGASDADIGSNSQLTYTLSSNEYFTLDVQKNHDESQSLGLLLKTSLDREVRATHNLLLMAKDAGKPELSGTVQLVISVLDENDNAPSFNQSVYKVQMAEDVLSGTLVIKLNATDLDEGSNKYVTYSFQNRVPLKLKSMFTLNSASGEIRTKEKLDYEETRQYEIQVQASDKGSNPMTGYCSIVIEVLDVNDNAPEMSLKSLSVPVPEDSQPGTVVALISVSDRDSGTNGQINCFLHPPGLPFKLVSTFKNYYSLVVAEALDREQVAEYKLVVTTQDHGTPSLSATSNLEVPIGDINDNTPTFAQTTYTVFVKENNPPGAHIFTVSASDPDVAENALVSYWIDEKLWSLSSYISIHSESGKLYALQPFDYEELKLLEFQVSAKDAGLPSLRGNVTVQVFVMDENDNAPVISMSQEASLLLMAPVMAGHVIGKIHALDADSGYNAWLRYELHAGSNGPWRVGLYSGEVSTTRILDEGEIGGSSQNLLVLVKDHGKPVLSATATLSVSLMASTQLMQTDSRLPRMGGSSKPLVDNVNIYLIIAICTVSSLFLLAVIVYIVLRCQSQAKETMMYGPGTATLVCASEVGSWSYSNRHSHILAGVSSEAGIKNDLMVFSPNILPPPGSENQEQVLCDSSIQVYIPFL</sequence>